<dbReference type="Pfam" id="PF05193">
    <property type="entry name" value="Peptidase_M16_C"/>
    <property type="match status" value="1"/>
</dbReference>
<evidence type="ECO:0000256" key="15">
    <source>
        <dbReference type="ARBA" id="ARBA00045897"/>
    </source>
</evidence>
<evidence type="ECO:0000256" key="8">
    <source>
        <dbReference type="ARBA" id="ARBA00022723"/>
    </source>
</evidence>
<accession>A0A9W4XGR5</accession>
<dbReference type="Proteomes" id="UP001152885">
    <property type="component" value="Unassembled WGS sequence"/>
</dbReference>
<protein>
    <recommendedName>
        <fullName evidence="6">Presequence protease, mitochondrial</fullName>
    </recommendedName>
    <alternativeName>
        <fullName evidence="14">Pitrilysin metalloproteinase</fullName>
    </alternativeName>
</protein>
<evidence type="ECO:0000256" key="3">
    <source>
        <dbReference type="ARBA" id="ARBA00004569"/>
    </source>
</evidence>
<comment type="function">
    <text evidence="15">Degrades mitochondrial transit peptides after their cleavage in the intermembrane space or in the matrix, and presequence peptides; clearance of these peptides is required to keep the presequence processing machinery running. Preferentially cleaves the N-terminal side of paired basic amino acid residues. Also degrades other unstructured peptides. May function as an ATP-dependent peptidase as opposed to a metalloendopeptidase.</text>
</comment>
<evidence type="ECO:0000256" key="12">
    <source>
        <dbReference type="ARBA" id="ARBA00023049"/>
    </source>
</evidence>
<keyword evidence="12" id="KW-0482">Metalloprotease</keyword>
<organism evidence="17 18">
    <name type="scientific">Candida verbasci</name>
    <dbReference type="NCBI Taxonomy" id="1227364"/>
    <lineage>
        <taxon>Eukaryota</taxon>
        <taxon>Fungi</taxon>
        <taxon>Dikarya</taxon>
        <taxon>Ascomycota</taxon>
        <taxon>Saccharomycotina</taxon>
        <taxon>Pichiomycetes</taxon>
        <taxon>Debaryomycetaceae</taxon>
        <taxon>Candida/Lodderomyces clade</taxon>
        <taxon>Candida</taxon>
    </lineage>
</organism>
<dbReference type="SUPFAM" id="SSF63411">
    <property type="entry name" value="LuxS/MPP-like metallohydrolase"/>
    <property type="match status" value="4"/>
</dbReference>
<keyword evidence="8" id="KW-0479">Metal-binding</keyword>
<dbReference type="FunFam" id="3.30.830.10:FF:000011">
    <property type="entry name" value="Presequence protease, mitochondrial"/>
    <property type="match status" value="1"/>
</dbReference>
<comment type="cofactor">
    <cofactor evidence="1">
        <name>Zn(2+)</name>
        <dbReference type="ChEBI" id="CHEBI:29105"/>
    </cofactor>
</comment>
<evidence type="ECO:0000256" key="9">
    <source>
        <dbReference type="ARBA" id="ARBA00022801"/>
    </source>
</evidence>
<keyword evidence="7" id="KW-0645">Protease</keyword>
<dbReference type="Pfam" id="PF00675">
    <property type="entry name" value="Peptidase_M16"/>
    <property type="match status" value="1"/>
</dbReference>
<evidence type="ECO:0000256" key="1">
    <source>
        <dbReference type="ARBA" id="ARBA00001947"/>
    </source>
</evidence>
<dbReference type="FunFam" id="3.30.830.10:FF:000009">
    <property type="entry name" value="Presequence protease, mitochondrial"/>
    <property type="match status" value="1"/>
</dbReference>
<name>A0A9W4XGR5_9ASCO</name>
<keyword evidence="11" id="KW-0809">Transit peptide</keyword>
<dbReference type="InterPro" id="IPR055130">
    <property type="entry name" value="PreP_C"/>
</dbReference>
<comment type="similarity">
    <text evidence="4">Belongs to the peptidase M16 family. PreP subfamily.</text>
</comment>
<dbReference type="Pfam" id="PF22516">
    <property type="entry name" value="PreP_C"/>
    <property type="match status" value="1"/>
</dbReference>
<dbReference type="GO" id="GO:0016485">
    <property type="term" value="P:protein processing"/>
    <property type="evidence" value="ECO:0007669"/>
    <property type="project" value="TreeGrafter"/>
</dbReference>
<sequence length="1021" mass="116684">MLKRASKINKTSYILSRFVSTISDVKKYPIGKHINGFEIKSTTSIPEFSLLAVQLNHLTTNAQHLHLDSIDNNNVFSIAFKTNPPDATGVPHILEHTTLCGSKKYPVRDPFFKMTNRSLSNFMNAMTGHDYTMYPFATTNANDFENLLDVYLSSVFEPNLNMTDFLQEGWRLENEDLTDKKTPLIFKGVVYNEMKGQYSNNAYYFYIKYLESIYPSLNNSGGDPTKITNLKHKDLVEFHNTNYHPSKAKSFTYGNLSLDKHLQALDNYYKRFNKIDSNSKINKPIFIDGETFYNVVQRGPIDTMRGKDVSEQFSSSITWNLGNPLSEQMNYEIFKWKILNSLLFDGHSSPLYQELIESRFSEDFSPNTGVDSHTALLSFTVGLNFLTKEKVDIVDEKITGVLKNVLKDMETNKSYDVRIKAILHQIELGFKKHKPDFGFGLISSITPSWVNGTNPIESLQVETVLNKFKQDYEKNGIKIFQDLIEYNLLNDQIQKFKFTMEPKADFSDTLHKIETENLNKKVEGLSESDKEEIYNCNLKLAEIQAQEENVDVLPTLAIEDINKKGEFYAINYNSVNEKLLHERIIDTNGLIYANALKDISYLPMKYYKYLPLFSSCLTNLAGTAESSIIDLETKIQRKTGGVSFNFKISTDPYNIQNSKLQYVLNGMALNSNSEEIYKLWYEILDKTRLEPDEDVVDKLFILIKNLGQNQANNIAERGHSFASSVSNSKLTTSKYISEITGGLTQVKFIMELNNKIDTEGKQFIKDELLPILREIRTLILSGNNFKYRLVGDSQSVKENKLFIEQFDTKIARGELPNSTDNLTSFSFNAHQDREFINLPFQVGYSSLAKLGSSYSSKEGAHLQILSQLYTFKNLHSKIREANGAYGGGLNYDGLNGLLNFYSYRDPNPVKSISTFINELNYGVNANWTDKDLQEAKLRIFQSLDAPINISSQGSIEFFDNVTTELKQERRENFLNTTIEDLKQVTEKYLVNPESINSITVIGNDEILKVEKSWNVKNLKIE</sequence>
<dbReference type="GO" id="GO:0046872">
    <property type="term" value="F:metal ion binding"/>
    <property type="evidence" value="ECO:0007669"/>
    <property type="project" value="UniProtKB-KW"/>
</dbReference>
<dbReference type="OrthoDB" id="10250783at2759"/>
<dbReference type="AlphaFoldDB" id="A0A9W4XGR5"/>
<keyword evidence="9" id="KW-0378">Hydrolase</keyword>
<gene>
    <name evidence="17" type="ORF">CANVERA_P2699</name>
</gene>
<proteinExistence type="inferred from homology"/>
<dbReference type="Pfam" id="PF08367">
    <property type="entry name" value="M16C_assoc"/>
    <property type="match status" value="1"/>
</dbReference>
<dbReference type="GO" id="GO:0004222">
    <property type="term" value="F:metalloendopeptidase activity"/>
    <property type="evidence" value="ECO:0007669"/>
    <property type="project" value="TreeGrafter"/>
</dbReference>
<dbReference type="PANTHER" id="PTHR43016:SF13">
    <property type="entry name" value="PRESEQUENCE PROTEASE, MITOCHONDRIAL"/>
    <property type="match status" value="1"/>
</dbReference>
<dbReference type="Gene3D" id="3.30.830.10">
    <property type="entry name" value="Metalloenzyme, LuxS/M16 peptidase-like"/>
    <property type="match status" value="4"/>
</dbReference>
<dbReference type="InterPro" id="IPR011765">
    <property type="entry name" value="Pept_M16_N"/>
</dbReference>
<comment type="subunit">
    <text evidence="5">Monomer and homodimer; homodimerization is induced by binding of the substrate.</text>
</comment>
<dbReference type="EMBL" id="CANTUO010000002">
    <property type="protein sequence ID" value="CAI5758186.1"/>
    <property type="molecule type" value="Genomic_DNA"/>
</dbReference>
<dbReference type="SMART" id="SM01264">
    <property type="entry name" value="M16C_associated"/>
    <property type="match status" value="1"/>
</dbReference>
<dbReference type="FunFam" id="3.30.830.10:FF:000013">
    <property type="entry name" value="Mitochondrial presequence protease"/>
    <property type="match status" value="1"/>
</dbReference>
<evidence type="ECO:0000256" key="5">
    <source>
        <dbReference type="ARBA" id="ARBA00011853"/>
    </source>
</evidence>
<keyword evidence="18" id="KW-1185">Reference proteome</keyword>
<evidence type="ECO:0000256" key="14">
    <source>
        <dbReference type="ARBA" id="ARBA00034552"/>
    </source>
</evidence>
<feature type="domain" description="Peptidase M16C associated" evidence="16">
    <location>
        <begin position="500"/>
        <end position="752"/>
    </location>
</feature>
<dbReference type="InterPro" id="IPR011249">
    <property type="entry name" value="Metalloenz_LuxS/M16"/>
</dbReference>
<reference evidence="17" key="1">
    <citation type="submission" date="2022-12" db="EMBL/GenBank/DDBJ databases">
        <authorList>
            <person name="Brejova B."/>
        </authorList>
    </citation>
    <scope>NUCLEOTIDE SEQUENCE</scope>
</reference>
<evidence type="ECO:0000259" key="16">
    <source>
        <dbReference type="SMART" id="SM01264"/>
    </source>
</evidence>
<evidence type="ECO:0000256" key="7">
    <source>
        <dbReference type="ARBA" id="ARBA00022670"/>
    </source>
</evidence>
<comment type="subcellular location">
    <subcellularLocation>
        <location evidence="3">Mitochondrion intermembrane space</location>
    </subcellularLocation>
    <subcellularLocation>
        <location evidence="2">Mitochondrion matrix</location>
    </subcellularLocation>
</comment>
<dbReference type="InterPro" id="IPR013578">
    <property type="entry name" value="Peptidase_M16C_assoc"/>
</dbReference>
<dbReference type="InterPro" id="IPR007863">
    <property type="entry name" value="Peptidase_M16_C"/>
</dbReference>
<evidence type="ECO:0000256" key="13">
    <source>
        <dbReference type="ARBA" id="ARBA00023128"/>
    </source>
</evidence>
<evidence type="ECO:0000256" key="4">
    <source>
        <dbReference type="ARBA" id="ARBA00007575"/>
    </source>
</evidence>
<evidence type="ECO:0000256" key="2">
    <source>
        <dbReference type="ARBA" id="ARBA00004305"/>
    </source>
</evidence>
<dbReference type="PANTHER" id="PTHR43016">
    <property type="entry name" value="PRESEQUENCE PROTEASE"/>
    <property type="match status" value="1"/>
</dbReference>
<evidence type="ECO:0000313" key="17">
    <source>
        <dbReference type="EMBL" id="CAI5758186.1"/>
    </source>
</evidence>
<comment type="caution">
    <text evidence="17">The sequence shown here is derived from an EMBL/GenBank/DDBJ whole genome shotgun (WGS) entry which is preliminary data.</text>
</comment>
<evidence type="ECO:0000256" key="11">
    <source>
        <dbReference type="ARBA" id="ARBA00022946"/>
    </source>
</evidence>
<dbReference type="GO" id="GO:0005758">
    <property type="term" value="C:mitochondrial intermembrane space"/>
    <property type="evidence" value="ECO:0007669"/>
    <property type="project" value="UniProtKB-SubCell"/>
</dbReference>
<dbReference type="GO" id="GO:0005759">
    <property type="term" value="C:mitochondrial matrix"/>
    <property type="evidence" value="ECO:0007669"/>
    <property type="project" value="UniProtKB-SubCell"/>
</dbReference>
<keyword evidence="13" id="KW-0496">Mitochondrion</keyword>
<evidence type="ECO:0000313" key="18">
    <source>
        <dbReference type="Proteomes" id="UP001152885"/>
    </source>
</evidence>
<evidence type="ECO:0000256" key="6">
    <source>
        <dbReference type="ARBA" id="ARBA00020167"/>
    </source>
</evidence>
<keyword evidence="10" id="KW-0862">Zinc</keyword>
<evidence type="ECO:0000256" key="10">
    <source>
        <dbReference type="ARBA" id="ARBA00022833"/>
    </source>
</evidence>